<organism evidence="16 17">
    <name type="scientific">Candidatus Kerfeldbacteria bacterium CG15_BIG_FIL_POST_REV_8_21_14_020_45_12</name>
    <dbReference type="NCBI Taxonomy" id="2014247"/>
    <lineage>
        <taxon>Bacteria</taxon>
        <taxon>Candidatus Kerfeldiibacteriota</taxon>
    </lineage>
</organism>
<dbReference type="GO" id="GO:0004252">
    <property type="term" value="F:serine-type endopeptidase activity"/>
    <property type="evidence" value="ECO:0007669"/>
    <property type="project" value="UniProtKB-UniRule"/>
</dbReference>
<dbReference type="GO" id="GO:0003677">
    <property type="term" value="F:DNA binding"/>
    <property type="evidence" value="ECO:0007669"/>
    <property type="project" value="UniProtKB-UniRule"/>
</dbReference>
<evidence type="ECO:0000256" key="1">
    <source>
        <dbReference type="ARBA" id="ARBA00007484"/>
    </source>
</evidence>
<evidence type="ECO:0000256" key="9">
    <source>
        <dbReference type="ARBA" id="ARBA00023163"/>
    </source>
</evidence>
<comment type="similarity">
    <text evidence="1 12 13">Belongs to the peptidase S24 family.</text>
</comment>
<evidence type="ECO:0000256" key="10">
    <source>
        <dbReference type="ARBA" id="ARBA00023204"/>
    </source>
</evidence>
<keyword evidence="2 12" id="KW-0678">Repressor</keyword>
<accession>A0A2M7H386</accession>
<keyword evidence="5 12" id="KW-0378">Hydrolase</keyword>
<dbReference type="GO" id="GO:0006508">
    <property type="term" value="P:proteolysis"/>
    <property type="evidence" value="ECO:0007669"/>
    <property type="project" value="InterPro"/>
</dbReference>
<dbReference type="NCBIfam" id="TIGR00498">
    <property type="entry name" value="lexA"/>
    <property type="match status" value="1"/>
</dbReference>
<dbReference type="InterPro" id="IPR006199">
    <property type="entry name" value="LexA_DNA-bd_dom"/>
</dbReference>
<keyword evidence="10 12" id="KW-0234">DNA repair</keyword>
<evidence type="ECO:0000256" key="11">
    <source>
        <dbReference type="ARBA" id="ARBA00023236"/>
    </source>
</evidence>
<dbReference type="AlphaFoldDB" id="A0A2M7H386"/>
<dbReference type="PANTHER" id="PTHR33516:SF2">
    <property type="entry name" value="LEXA REPRESSOR-RELATED"/>
    <property type="match status" value="1"/>
</dbReference>
<evidence type="ECO:0000256" key="12">
    <source>
        <dbReference type="HAMAP-Rule" id="MF_00015"/>
    </source>
</evidence>
<dbReference type="GO" id="GO:0006281">
    <property type="term" value="P:DNA repair"/>
    <property type="evidence" value="ECO:0007669"/>
    <property type="project" value="UniProtKB-UniRule"/>
</dbReference>
<dbReference type="PRINTS" id="PR00726">
    <property type="entry name" value="LEXASERPTASE"/>
</dbReference>
<keyword evidence="4 12" id="KW-0227">DNA damage</keyword>
<keyword evidence="11 12" id="KW-0742">SOS response</keyword>
<evidence type="ECO:0000256" key="2">
    <source>
        <dbReference type="ARBA" id="ARBA00022491"/>
    </source>
</evidence>
<feature type="active site" description="For autocatalytic cleavage activity" evidence="12">
    <location>
        <position position="168"/>
    </location>
</feature>
<proteinExistence type="inferred from homology"/>
<dbReference type="SUPFAM" id="SSF46785">
    <property type="entry name" value="Winged helix' DNA-binding domain"/>
    <property type="match status" value="1"/>
</dbReference>
<comment type="subunit">
    <text evidence="12">Homodimer.</text>
</comment>
<keyword evidence="7 12" id="KW-0805">Transcription regulation</keyword>
<comment type="function">
    <text evidence="12">Represses a number of genes involved in the response to DNA damage (SOS response), including recA and lexA. In the presence of single-stranded DNA, RecA interacts with LexA causing an autocatalytic cleavage which disrupts the DNA-binding part of LexA, leading to derepression of the SOS regulon and eventually DNA repair.</text>
</comment>
<evidence type="ECO:0000313" key="16">
    <source>
        <dbReference type="EMBL" id="PIW36691.1"/>
    </source>
</evidence>
<dbReference type="InterPro" id="IPR006197">
    <property type="entry name" value="Peptidase_S24_LexA"/>
</dbReference>
<reference evidence="16 17" key="1">
    <citation type="submission" date="2017-09" db="EMBL/GenBank/DDBJ databases">
        <title>Depth-based differentiation of microbial function through sediment-hosted aquifers and enrichment of novel symbionts in the deep terrestrial subsurface.</title>
        <authorList>
            <person name="Probst A.J."/>
            <person name="Ladd B."/>
            <person name="Jarett J.K."/>
            <person name="Geller-Mcgrath D.E."/>
            <person name="Sieber C.M."/>
            <person name="Emerson J.B."/>
            <person name="Anantharaman K."/>
            <person name="Thomas B.C."/>
            <person name="Malmstrom R."/>
            <person name="Stieglmeier M."/>
            <person name="Klingl A."/>
            <person name="Woyke T."/>
            <person name="Ryan C.M."/>
            <person name="Banfield J.F."/>
        </authorList>
    </citation>
    <scope>NUCLEOTIDE SEQUENCE [LARGE SCALE GENOMIC DNA]</scope>
    <source>
        <strain evidence="16">CG15_BIG_FIL_POST_REV_8_21_14_020_45_12</strain>
    </source>
</reference>
<evidence type="ECO:0000256" key="7">
    <source>
        <dbReference type="ARBA" id="ARBA00023015"/>
    </source>
</evidence>
<protein>
    <recommendedName>
        <fullName evidence="12">LexA repressor</fullName>
        <ecNumber evidence="12">3.4.21.88</ecNumber>
    </recommendedName>
</protein>
<dbReference type="HAMAP" id="MF_00015">
    <property type="entry name" value="LexA"/>
    <property type="match status" value="1"/>
</dbReference>
<dbReference type="GO" id="GO:0006260">
    <property type="term" value="P:DNA replication"/>
    <property type="evidence" value="ECO:0007669"/>
    <property type="project" value="UniProtKB-UniRule"/>
</dbReference>
<dbReference type="Proteomes" id="UP000230292">
    <property type="component" value="Unassembled WGS sequence"/>
</dbReference>
<dbReference type="Gene3D" id="1.10.10.10">
    <property type="entry name" value="Winged helix-like DNA-binding domain superfamily/Winged helix DNA-binding domain"/>
    <property type="match status" value="1"/>
</dbReference>
<evidence type="ECO:0000256" key="5">
    <source>
        <dbReference type="ARBA" id="ARBA00022801"/>
    </source>
</evidence>
<sequence length="207" mass="23129">MTKVLPKKKREILSFLEDFISDRGYAPTLKDIADHFGLSSTATVHEHIAYLEEHGFITRDDGEIGLALQRQAQDDSDNYLAGSAFQLPIVGLITAGAPIEAIEDRTAMLTVPRELASRPDCYILKVKGDSMVESLIDDGDFVVIQKQDFARDGDIVVALLEDGGATLKEYHKERNYVRLQPKNKKYDPIKVKNVIIQGKVVGIIRQF</sequence>
<evidence type="ECO:0000259" key="14">
    <source>
        <dbReference type="Pfam" id="PF00717"/>
    </source>
</evidence>
<dbReference type="InterPro" id="IPR036286">
    <property type="entry name" value="LexA/Signal_pep-like_sf"/>
</dbReference>
<evidence type="ECO:0000256" key="3">
    <source>
        <dbReference type="ARBA" id="ARBA00022705"/>
    </source>
</evidence>
<keyword evidence="6 12" id="KW-0068">Autocatalytic cleavage</keyword>
<keyword evidence="8 12" id="KW-0238">DNA-binding</keyword>
<dbReference type="EC" id="3.4.21.88" evidence="12"/>
<dbReference type="InterPro" id="IPR006200">
    <property type="entry name" value="LexA"/>
</dbReference>
<dbReference type="InterPro" id="IPR050077">
    <property type="entry name" value="LexA_repressor"/>
</dbReference>
<feature type="active site" description="For autocatalytic cleavage activity" evidence="12">
    <location>
        <position position="130"/>
    </location>
</feature>
<feature type="DNA-binding region" description="H-T-H motif" evidence="12">
    <location>
        <begin position="29"/>
        <end position="49"/>
    </location>
</feature>
<dbReference type="FunFam" id="2.10.109.10:FF:000001">
    <property type="entry name" value="LexA repressor"/>
    <property type="match status" value="1"/>
</dbReference>
<dbReference type="EMBL" id="PFGC01000042">
    <property type="protein sequence ID" value="PIW36691.1"/>
    <property type="molecule type" value="Genomic_DNA"/>
</dbReference>
<name>A0A2M7H386_9BACT</name>
<dbReference type="PANTHER" id="PTHR33516">
    <property type="entry name" value="LEXA REPRESSOR"/>
    <property type="match status" value="1"/>
</dbReference>
<dbReference type="InterPro" id="IPR036388">
    <property type="entry name" value="WH-like_DNA-bd_sf"/>
</dbReference>
<dbReference type="SUPFAM" id="SSF51306">
    <property type="entry name" value="LexA/Signal peptidase"/>
    <property type="match status" value="1"/>
</dbReference>
<dbReference type="InterPro" id="IPR036390">
    <property type="entry name" value="WH_DNA-bd_sf"/>
</dbReference>
<evidence type="ECO:0000259" key="15">
    <source>
        <dbReference type="Pfam" id="PF01726"/>
    </source>
</evidence>
<dbReference type="Gene3D" id="2.10.109.10">
    <property type="entry name" value="Umud Fragment, subunit A"/>
    <property type="match status" value="1"/>
</dbReference>
<dbReference type="InterPro" id="IPR039418">
    <property type="entry name" value="LexA-like"/>
</dbReference>
<dbReference type="Pfam" id="PF00717">
    <property type="entry name" value="Peptidase_S24"/>
    <property type="match status" value="1"/>
</dbReference>
<keyword evidence="3 12" id="KW-0235">DNA replication</keyword>
<comment type="caution">
    <text evidence="16">The sequence shown here is derived from an EMBL/GenBank/DDBJ whole genome shotgun (WGS) entry which is preliminary data.</text>
</comment>
<evidence type="ECO:0000313" key="17">
    <source>
        <dbReference type="Proteomes" id="UP000230292"/>
    </source>
</evidence>
<evidence type="ECO:0000256" key="6">
    <source>
        <dbReference type="ARBA" id="ARBA00022813"/>
    </source>
</evidence>
<keyword evidence="9 12" id="KW-0804">Transcription</keyword>
<evidence type="ECO:0000256" key="4">
    <source>
        <dbReference type="ARBA" id="ARBA00022763"/>
    </source>
</evidence>
<evidence type="ECO:0000256" key="13">
    <source>
        <dbReference type="RuleBase" id="RU003991"/>
    </source>
</evidence>
<feature type="domain" description="Peptidase S24/S26A/S26B/S26C" evidence="14">
    <location>
        <begin position="88"/>
        <end position="201"/>
    </location>
</feature>
<dbReference type="GO" id="GO:0009432">
    <property type="term" value="P:SOS response"/>
    <property type="evidence" value="ECO:0007669"/>
    <property type="project" value="UniProtKB-UniRule"/>
</dbReference>
<dbReference type="GO" id="GO:0045892">
    <property type="term" value="P:negative regulation of DNA-templated transcription"/>
    <property type="evidence" value="ECO:0007669"/>
    <property type="project" value="UniProtKB-UniRule"/>
</dbReference>
<dbReference type="CDD" id="cd06529">
    <property type="entry name" value="S24_LexA-like"/>
    <property type="match status" value="1"/>
</dbReference>
<feature type="site" description="Cleavage; by autolysis" evidence="12">
    <location>
        <begin position="95"/>
        <end position="96"/>
    </location>
</feature>
<gene>
    <name evidence="12" type="primary">lexA</name>
    <name evidence="16" type="ORF">COW24_03965</name>
</gene>
<dbReference type="InterPro" id="IPR015927">
    <property type="entry name" value="Peptidase_S24_S26A/B/C"/>
</dbReference>
<evidence type="ECO:0000256" key="8">
    <source>
        <dbReference type="ARBA" id="ARBA00023125"/>
    </source>
</evidence>
<dbReference type="Pfam" id="PF01726">
    <property type="entry name" value="LexA_DNA_bind"/>
    <property type="match status" value="1"/>
</dbReference>
<feature type="domain" description="LexA repressor DNA-binding" evidence="15">
    <location>
        <begin position="4"/>
        <end position="62"/>
    </location>
</feature>
<comment type="catalytic activity">
    <reaction evidence="12">
        <text>Hydrolysis of Ala-|-Gly bond in repressor LexA.</text>
        <dbReference type="EC" id="3.4.21.88"/>
    </reaction>
</comment>